<keyword evidence="3" id="KW-1185">Reference proteome</keyword>
<gene>
    <name evidence="2" type="ORF">Megvenef_01126</name>
</gene>
<evidence type="ECO:0000256" key="1">
    <source>
        <dbReference type="SAM" id="MobiDB-lite"/>
    </source>
</evidence>
<feature type="region of interest" description="Disordered" evidence="1">
    <location>
        <begin position="28"/>
        <end position="53"/>
    </location>
</feature>
<accession>A0ABU5NDC2</accession>
<reference evidence="2 3" key="1">
    <citation type="submission" date="2023-03" db="EMBL/GenBank/DDBJ databases">
        <title>Host association and intracellularity evolved multiple times independently in the Rickettsiales.</title>
        <authorList>
            <person name="Castelli M."/>
            <person name="Nardi T."/>
            <person name="Gammuto L."/>
            <person name="Bellinzona G."/>
            <person name="Sabaneyeva E."/>
            <person name="Potekhin A."/>
            <person name="Serra V."/>
            <person name="Petroni G."/>
            <person name="Sassera D."/>
        </authorList>
    </citation>
    <scope>NUCLEOTIDE SEQUENCE [LARGE SCALE GENOMIC DNA]</scope>
    <source>
        <strain evidence="2 3">Sr 2-6</strain>
    </source>
</reference>
<proteinExistence type="predicted"/>
<dbReference type="InterPro" id="IPR047675">
    <property type="entry name" value="Putative_zinc-bd"/>
</dbReference>
<dbReference type="Proteomes" id="UP001291687">
    <property type="component" value="Unassembled WGS sequence"/>
</dbReference>
<evidence type="ECO:0000313" key="3">
    <source>
        <dbReference type="Proteomes" id="UP001291687"/>
    </source>
</evidence>
<name>A0ABU5NDC2_9RICK</name>
<dbReference type="NCBIfam" id="NF041373">
    <property type="entry name" value="HGG_STG"/>
    <property type="match status" value="1"/>
</dbReference>
<comment type="caution">
    <text evidence="2">The sequence shown here is derived from an EMBL/GenBank/DDBJ whole genome shotgun (WGS) entry which is preliminary data.</text>
</comment>
<evidence type="ECO:0008006" key="4">
    <source>
        <dbReference type="Google" id="ProtNLM"/>
    </source>
</evidence>
<sequence>MSNNPLQDKEKVKCSAKTRRGTFCQTSPVTGKKRCRMHGGAKGAGAPKGSKNAFKHGRYSREFIENRRAATSRRREWMAFFREMGSEIRKTY</sequence>
<organism evidence="2 3">
    <name type="scientific">Candidatus Megaera venefica</name>
    <dbReference type="NCBI Taxonomy" id="2055910"/>
    <lineage>
        <taxon>Bacteria</taxon>
        <taxon>Pseudomonadati</taxon>
        <taxon>Pseudomonadota</taxon>
        <taxon>Alphaproteobacteria</taxon>
        <taxon>Rickettsiales</taxon>
        <taxon>Rickettsiaceae</taxon>
        <taxon>Candidatus Megaera</taxon>
    </lineage>
</organism>
<evidence type="ECO:0000313" key="2">
    <source>
        <dbReference type="EMBL" id="MEA0971153.1"/>
    </source>
</evidence>
<dbReference type="EMBL" id="JARJFB010000088">
    <property type="protein sequence ID" value="MEA0971153.1"/>
    <property type="molecule type" value="Genomic_DNA"/>
</dbReference>
<dbReference type="RefSeq" id="WP_322777055.1">
    <property type="nucleotide sequence ID" value="NZ_JARJFB010000088.1"/>
</dbReference>
<protein>
    <recommendedName>
        <fullName evidence="4">50S ribosomal protein L44e</fullName>
    </recommendedName>
</protein>